<sequence length="468" mass="51168">MPPKPSHTVTGHDHNHSIQFDWSKCMGCGMCATKCTFGVLVKQPPKIPPFVQPNREKLSQENTDKTRVLIDESECTGCGQCSLVCNFGSITPIDHLVDTFKAKEAGKKLVAMIAPSTRLGVAEAMGMPIGSTAMAQLVHCLRLIGFDYVFDVDAGADKTTMDDYAEVIEMKKEGKGPAITSCCPAWIELVEKEYPDLIPNVSTARSPIGCLAGCIKRGWAKDVGIAVEDLYTVGIMPCIAKKTESQRQQIHQDYDASCTSNEIAAYFKKHLPPEECKFTQEREEALAKTEDGQCDLPFRRISGGSNIFGKTGGVCETVLRVIARNAGVDWNSCTVNKEETFKHAASGSTMTNLSVDIGGTIITGAVCHGGYAIRHACELIRKGELKVDVVEMMACVGGCLGGAGQPKIPPAKKLEMDKRRVMLDILDQQTDIRAANENTDVLGWIDKHFDHQGAHQHLHTYFTPRYQN</sequence>
<dbReference type="GO" id="GO:0008901">
    <property type="term" value="F:ferredoxin hydrogenase activity"/>
    <property type="evidence" value="ECO:0007669"/>
    <property type="project" value="InterPro"/>
</dbReference>
<reference evidence="3" key="1">
    <citation type="submission" date="2012-06" db="EMBL/GenBank/DDBJ databases">
        <title>Short 5' UTR of Entamoeba genes.</title>
        <authorList>
            <person name="Hiranuka K."/>
            <person name="Kumagai M."/>
            <person name="Wakaguri H."/>
            <person name="Suzuki Y."/>
            <person name="Sugano S."/>
            <person name="Watanabe J."/>
            <person name="Makioka A."/>
        </authorList>
    </citation>
    <scope>NUCLEOTIDE SEQUENCE</scope>
    <source>
        <strain evidence="3">HM-1:IMSS</strain>
    </source>
</reference>
<dbReference type="InterPro" id="IPR009016">
    <property type="entry name" value="Fe_hydrogenase"/>
</dbReference>
<reference evidence="4 5" key="2">
    <citation type="submission" date="2016-05" db="EMBL/GenBank/DDBJ databases">
        <title>First whole genome sequencing of Entamoeba histolytica HM1:IMSS-clone-6.</title>
        <authorList>
            <person name="Mukherjee Avik.K."/>
            <person name="Izumyama S."/>
            <person name="Nakada-Tsukui K."/>
            <person name="Nozaki T."/>
        </authorList>
    </citation>
    <scope>NUCLEOTIDE SEQUENCE [LARGE SCALE GENOMIC DNA]</scope>
    <source>
        <strain evidence="4 5">HM1:IMSS clone 6</strain>
    </source>
</reference>
<dbReference type="SUPFAM" id="SSF54862">
    <property type="entry name" value="4Fe-4S ferredoxins"/>
    <property type="match status" value="1"/>
</dbReference>
<dbReference type="Pfam" id="PF13183">
    <property type="entry name" value="Fer4_8"/>
    <property type="match status" value="1"/>
</dbReference>
<dbReference type="VEuPathDB" id="AmoebaDB:EHI7A_011710"/>
<dbReference type="FunFam" id="3.30.70.20:FF:000050">
    <property type="entry name" value="Periplasmic [Fe] hydrogenase large subunit"/>
    <property type="match status" value="1"/>
</dbReference>
<dbReference type="Proteomes" id="UP000078387">
    <property type="component" value="Unassembled WGS sequence"/>
</dbReference>
<dbReference type="Pfam" id="PF02906">
    <property type="entry name" value="Fe_hyd_lg_C"/>
    <property type="match status" value="1"/>
</dbReference>
<dbReference type="Gene3D" id="3.40.50.1780">
    <property type="match status" value="1"/>
</dbReference>
<organism evidence="3">
    <name type="scientific">Entamoeba histolytica</name>
    <dbReference type="NCBI Taxonomy" id="5759"/>
    <lineage>
        <taxon>Eukaryota</taxon>
        <taxon>Amoebozoa</taxon>
        <taxon>Evosea</taxon>
        <taxon>Archamoebae</taxon>
        <taxon>Mastigamoebida</taxon>
        <taxon>Entamoebidae</taxon>
        <taxon>Entamoeba</taxon>
    </lineage>
</organism>
<dbReference type="OMA" id="ANHDREC"/>
<accession>A0A060N1K7</accession>
<dbReference type="SMR" id="A0A060N1K7"/>
<feature type="domain" description="4Fe-4S ferredoxin-type" evidence="2">
    <location>
        <begin position="66"/>
        <end position="95"/>
    </location>
</feature>
<evidence type="ECO:0000259" key="2">
    <source>
        <dbReference type="PROSITE" id="PS51379"/>
    </source>
</evidence>
<dbReference type="Gene3D" id="3.30.70.20">
    <property type="match status" value="2"/>
</dbReference>
<dbReference type="NCBIfam" id="TIGR02512">
    <property type="entry name" value="FeFe_hydrog_A"/>
    <property type="match status" value="1"/>
</dbReference>
<comment type="similarity">
    <text evidence="1">Belongs to the NARF family.</text>
</comment>
<dbReference type="SUPFAM" id="SSF53920">
    <property type="entry name" value="Fe-only hydrogenase"/>
    <property type="match status" value="1"/>
</dbReference>
<proteinExistence type="evidence at transcript level"/>
<dbReference type="AlphaFoldDB" id="A0A060N1K7"/>
<dbReference type="Pfam" id="PF02256">
    <property type="entry name" value="Fe_hyd_SSU"/>
    <property type="match status" value="1"/>
</dbReference>
<evidence type="ECO:0000313" key="4">
    <source>
        <dbReference type="EMBL" id="GAT93486.1"/>
    </source>
</evidence>
<dbReference type="EMBL" id="AK421098">
    <property type="protein sequence ID" value="BAN39669.1"/>
    <property type="molecule type" value="mRNA"/>
</dbReference>
<dbReference type="InterPro" id="IPR003149">
    <property type="entry name" value="Fe_hydrogenase_ssu"/>
</dbReference>
<dbReference type="EMBL" id="AK419043">
    <property type="protein sequence ID" value="BAN37763.1"/>
    <property type="molecule type" value="mRNA"/>
</dbReference>
<dbReference type="InterPro" id="IPR013352">
    <property type="entry name" value="Fe_hydrogenase_subset"/>
</dbReference>
<gene>
    <name evidence="4" type="ORF">CL6EHI_073390</name>
</gene>
<accession>A0A5K1V4P0</accession>
<dbReference type="EMBL" id="AK419898">
    <property type="protein sequence ID" value="BAN38539.1"/>
    <property type="molecule type" value="mRNA"/>
</dbReference>
<evidence type="ECO:0000313" key="5">
    <source>
        <dbReference type="Proteomes" id="UP000078387"/>
    </source>
</evidence>
<dbReference type="EMBL" id="AK418983">
    <property type="protein sequence ID" value="BAN37709.1"/>
    <property type="molecule type" value="mRNA"/>
</dbReference>
<evidence type="ECO:0000313" key="3">
    <source>
        <dbReference type="EMBL" id="BAN37905.1"/>
    </source>
</evidence>
<name>A0A060N1K7_ENTHI</name>
<dbReference type="EMBL" id="AK421208">
    <property type="protein sequence ID" value="BAN39771.1"/>
    <property type="molecule type" value="mRNA"/>
</dbReference>
<dbReference type="InterPro" id="IPR004108">
    <property type="entry name" value="Fe_hydrogenase_lsu_C"/>
</dbReference>
<dbReference type="VEuPathDB" id="AmoebaDB:EHI_073390"/>
<dbReference type="InterPro" id="IPR050340">
    <property type="entry name" value="Cytosolic_Fe-S_CAF"/>
</dbReference>
<dbReference type="EMBL" id="AK420410">
    <property type="protein sequence ID" value="BAN39023.1"/>
    <property type="molecule type" value="mRNA"/>
</dbReference>
<feature type="domain" description="4Fe-4S ferredoxin-type" evidence="2">
    <location>
        <begin position="16"/>
        <end position="45"/>
    </location>
</feature>
<dbReference type="GO" id="GO:0005506">
    <property type="term" value="F:iron ion binding"/>
    <property type="evidence" value="ECO:0007669"/>
    <property type="project" value="InterPro"/>
</dbReference>
<dbReference type="PANTHER" id="PTHR11615">
    <property type="entry name" value="NITRATE, FORMATE, IRON DEHYDROGENASE"/>
    <property type="match status" value="1"/>
</dbReference>
<dbReference type="PROSITE" id="PS51379">
    <property type="entry name" value="4FE4S_FER_2"/>
    <property type="match status" value="2"/>
</dbReference>
<dbReference type="EMBL" id="AK419203">
    <property type="protein sequence ID" value="BAN37905.1"/>
    <property type="molecule type" value="mRNA"/>
</dbReference>
<dbReference type="VEuPathDB" id="AmoebaDB:EHI5A_009260"/>
<dbReference type="EMBL" id="AK420637">
    <property type="protein sequence ID" value="BAN39234.1"/>
    <property type="molecule type" value="mRNA"/>
</dbReference>
<dbReference type="EMBL" id="BDEQ01000001">
    <property type="protein sequence ID" value="GAT93486.1"/>
    <property type="molecule type" value="Genomic_DNA"/>
</dbReference>
<dbReference type="VEuPathDB" id="AmoebaDB:KM1_006850"/>
<dbReference type="VEuPathDB" id="AmoebaDB:EHI8A_008880"/>
<evidence type="ECO:0000256" key="1">
    <source>
        <dbReference type="ARBA" id="ARBA00006596"/>
    </source>
</evidence>
<dbReference type="Gene3D" id="3.40.950.10">
    <property type="entry name" value="Fe-only Hydrogenase (Larger Subunit), Chain L, domain 3"/>
    <property type="match status" value="1"/>
</dbReference>
<dbReference type="HOGENOM" id="CLU_018240_2_0_1"/>
<protein>
    <submittedName>
        <fullName evidence="4">Fe-hydrogenase putative</fullName>
    </submittedName>
    <submittedName>
        <fullName evidence="3">Fe-hydrogenase, putative</fullName>
    </submittedName>
</protein>
<dbReference type="EMBL" id="AK421506">
    <property type="protein sequence ID" value="BAN40052.1"/>
    <property type="molecule type" value="mRNA"/>
</dbReference>
<dbReference type="GO" id="GO:0051536">
    <property type="term" value="F:iron-sulfur cluster binding"/>
    <property type="evidence" value="ECO:0007669"/>
    <property type="project" value="InterPro"/>
</dbReference>
<dbReference type="InterPro" id="IPR017896">
    <property type="entry name" value="4Fe4S_Fe-S-bd"/>
</dbReference>